<feature type="compositionally biased region" description="Pro residues" evidence="2">
    <location>
        <begin position="931"/>
        <end position="943"/>
    </location>
</feature>
<dbReference type="InterPro" id="IPR000195">
    <property type="entry name" value="Rab-GAP-TBC_dom"/>
</dbReference>
<dbReference type="Pfam" id="PF00566">
    <property type="entry name" value="RabGAP-TBC"/>
    <property type="match status" value="1"/>
</dbReference>
<dbReference type="Pfam" id="PF03398">
    <property type="entry name" value="Ist1"/>
    <property type="match status" value="1"/>
</dbReference>
<dbReference type="InParanoid" id="G4TSI3"/>
<feature type="compositionally biased region" description="Polar residues" evidence="2">
    <location>
        <begin position="1239"/>
        <end position="1250"/>
    </location>
</feature>
<feature type="region of interest" description="Disordered" evidence="2">
    <location>
        <begin position="814"/>
        <end position="905"/>
    </location>
</feature>
<evidence type="ECO:0000259" key="3">
    <source>
        <dbReference type="PROSITE" id="PS50086"/>
    </source>
</evidence>
<accession>G4TSI3</accession>
<gene>
    <name evidence="4" type="ORF">PIIN_08227</name>
</gene>
<dbReference type="InterPro" id="IPR042277">
    <property type="entry name" value="IST1-like"/>
</dbReference>
<dbReference type="STRING" id="1109443.G4TSI3"/>
<dbReference type="GO" id="GO:0015031">
    <property type="term" value="P:protein transport"/>
    <property type="evidence" value="ECO:0007669"/>
    <property type="project" value="InterPro"/>
</dbReference>
<feature type="compositionally biased region" description="Polar residues" evidence="2">
    <location>
        <begin position="1025"/>
        <end position="1035"/>
    </location>
</feature>
<dbReference type="Proteomes" id="UP000007148">
    <property type="component" value="Unassembled WGS sequence"/>
</dbReference>
<dbReference type="Gene3D" id="1.20.1260.60">
    <property type="entry name" value="Vacuolar protein sorting-associated protein Ist1"/>
    <property type="match status" value="1"/>
</dbReference>
<feature type="region of interest" description="Disordered" evidence="2">
    <location>
        <begin position="438"/>
        <end position="468"/>
    </location>
</feature>
<feature type="compositionally biased region" description="Low complexity" evidence="2">
    <location>
        <begin position="719"/>
        <end position="736"/>
    </location>
</feature>
<feature type="compositionally biased region" description="Basic and acidic residues" evidence="2">
    <location>
        <begin position="1468"/>
        <end position="1484"/>
    </location>
</feature>
<dbReference type="EMBL" id="CAFZ01000296">
    <property type="protein sequence ID" value="CCA74274.1"/>
    <property type="molecule type" value="Genomic_DNA"/>
</dbReference>
<organism evidence="4 5">
    <name type="scientific">Serendipita indica (strain DSM 11827)</name>
    <name type="common">Root endophyte fungus</name>
    <name type="synonym">Piriformospora indica</name>
    <dbReference type="NCBI Taxonomy" id="1109443"/>
    <lineage>
        <taxon>Eukaryota</taxon>
        <taxon>Fungi</taxon>
        <taxon>Dikarya</taxon>
        <taxon>Basidiomycota</taxon>
        <taxon>Agaricomycotina</taxon>
        <taxon>Agaricomycetes</taxon>
        <taxon>Sebacinales</taxon>
        <taxon>Serendipitaceae</taxon>
        <taxon>Serendipita</taxon>
    </lineage>
</organism>
<dbReference type="InterPro" id="IPR035969">
    <property type="entry name" value="Rab-GAP_TBC_sf"/>
</dbReference>
<dbReference type="eggNOG" id="KOG4567">
    <property type="taxonomic scope" value="Eukaryota"/>
</dbReference>
<feature type="compositionally biased region" description="Pro residues" evidence="2">
    <location>
        <begin position="1391"/>
        <end position="1403"/>
    </location>
</feature>
<name>G4TSI3_SERID</name>
<dbReference type="HOGENOM" id="CLU_249497_0_0_1"/>
<dbReference type="SUPFAM" id="SSF47923">
    <property type="entry name" value="Ypt/Rab-GAP domain of gyp1p"/>
    <property type="match status" value="1"/>
</dbReference>
<dbReference type="PROSITE" id="PS50086">
    <property type="entry name" value="TBC_RABGAP"/>
    <property type="match status" value="1"/>
</dbReference>
<dbReference type="InterPro" id="IPR005061">
    <property type="entry name" value="Ist1"/>
</dbReference>
<proteinExistence type="inferred from homology"/>
<feature type="region of interest" description="Disordered" evidence="2">
    <location>
        <begin position="1073"/>
        <end position="1287"/>
    </location>
</feature>
<comment type="similarity">
    <text evidence="1">Belongs to the IST1 family.</text>
</comment>
<feature type="region of interest" description="Disordered" evidence="2">
    <location>
        <begin position="1315"/>
        <end position="1484"/>
    </location>
</feature>
<evidence type="ECO:0000313" key="4">
    <source>
        <dbReference type="EMBL" id="CCA74274.1"/>
    </source>
</evidence>
<dbReference type="Gene3D" id="1.10.472.80">
    <property type="entry name" value="Ypt/Rab-GAP domain of gyp1p, domain 3"/>
    <property type="match status" value="1"/>
</dbReference>
<feature type="compositionally biased region" description="Polar residues" evidence="2">
    <location>
        <begin position="1124"/>
        <end position="1146"/>
    </location>
</feature>
<feature type="region of interest" description="Disordered" evidence="2">
    <location>
        <begin position="711"/>
        <end position="738"/>
    </location>
</feature>
<reference evidence="4 5" key="1">
    <citation type="journal article" date="2011" name="PLoS Pathog.">
        <title>Endophytic Life Strategies Decoded by Genome and Transcriptome Analyses of the Mutualistic Root Symbiont Piriformospora indica.</title>
        <authorList>
            <person name="Zuccaro A."/>
            <person name="Lahrmann U."/>
            <person name="Guldener U."/>
            <person name="Langen G."/>
            <person name="Pfiffi S."/>
            <person name="Biedenkopf D."/>
            <person name="Wong P."/>
            <person name="Samans B."/>
            <person name="Grimm C."/>
            <person name="Basiewicz M."/>
            <person name="Murat C."/>
            <person name="Martin F."/>
            <person name="Kogel K.H."/>
        </authorList>
    </citation>
    <scope>NUCLEOTIDE SEQUENCE [LARGE SCALE GENOMIC DNA]</scope>
    <source>
        <strain evidence="4 5">DSM 11827</strain>
    </source>
</reference>
<feature type="region of interest" description="Disordered" evidence="2">
    <location>
        <begin position="924"/>
        <end position="984"/>
    </location>
</feature>
<feature type="compositionally biased region" description="Low complexity" evidence="2">
    <location>
        <begin position="1251"/>
        <end position="1273"/>
    </location>
</feature>
<dbReference type="OrthoDB" id="29853at2759"/>
<feature type="region of interest" description="Disordered" evidence="2">
    <location>
        <begin position="1006"/>
        <end position="1060"/>
    </location>
</feature>
<feature type="compositionally biased region" description="Low complexity" evidence="2">
    <location>
        <begin position="1180"/>
        <end position="1199"/>
    </location>
</feature>
<sequence>MRHDLWDPSIGIWGAIHVGTRLYGFFPKLQRNIRLLRVFHPSERGLFPSLVIHRSAASRLQRAQAKFDGLSEKGRKDVAASLRLELSIRSKLIQYGPPPPQSHPHSRSNESQRTSYGASVFGGVYDGYTHDADPVLAKLQVDAEKALSVARLKAEKLLVDDESSDLMSLLERCCDVLIEGRSLPDSTDRLDEEQLEAICGILATSSRIDSPELLTLNQALAEKYPDLTMETTLRKHISPMLVPHLNPARPTQTRVDTALVEISGKHDLPEWTPPNLLPHDRTYAFLGVIDPSVPVIDIPRLRFLCSHGIPANTPEWVRLSVWSILLSVLPVDKTEWHAARAKSRNDYGALVGQIQAALLASPPPVGSNLQSGEGAWEKRLAPQDRVLLQFARDIDAMPPELKTALRELSVESDGKYDVEFEEKNAVVKRLVLLKASKGDLSSSSPPTDVDELPIPSITLDDPPHSGEQRDAKVLLSSHNGELGNGKLYEGFLLRMLYVHSSLHALHALPMGPPPALASIFAVTLLVAWRARQKTAILSGESPSEVFEEVEAETFWLTEALVASVRELVEETIDEGEAWPIRFSGMVRWADAELWTDLNRKGLDPQMPYYSYRWVPTLFTHALSLDALLTMWDAMISLHGSSRHRSPAQSVTSAPSTFVYILGTAMLIRARAAIFQSDSAALASRGATTTHALSAFWKRQTRAAQEIQIPHSPSTYSPIASPKTPASPTMAASATSTHGHSQRAVTASVVSPHVAEWNLRSDGTQPLTPGGMGNVFLVVVRLLVEYDVASFGGTERLLDTAWSLWRRWNREGAPQGLEVAGAPPRLGPTTLREPVSTSARASPSGGMVASLGRIRDMAWKGLTNDMDDDDGSNSPSPGTSPVKKPSFPPPSVKVTSSTSTEGQGAGFLSSLMNSKLTESVWKGMTNQLDSPEPSPDASPVPSPTVPTMQQQHPEIEIVHESPQHKHQRSLDWMSDSGASNSWTGEGAASWARGALSRTSENLRVKALDAWSRKSTATDDKEDTVSMARSHSPSASLDGTPAANGRGESTREGYSASNSSIGSWSEMFSKRGSLPLVGSLMSGTGEPARSGSESGPGPTVDSPNKRESFSPPARPARFRESMIGSVLNSAGLTSPETPSTGDSASKSPLQAALAALTGSPKTEATPKQGPKPLLLNSSSLITPSGSRSGMSSRSTSRRASPSPIPTPRPGDQFSMSMESGDDSVTPGASHVVQLRRGPITNPRTAGYRSSTGATATTRDGSRSSRASTSSIHSPSHQGHRYSIDLNSEDDLQRIEKHGSIDHKSGFVIVRGEVAESPVRVTSMGDFDSSASYSGNEDVPRRFSSASLSSRIKREGHKPAPISTGILPASVPELQVITPRSGDKMDKGEVASSPPRPYSPMEPPDQPDVIHVGDEEVRTPVGAKLTRSRTPIRKGRQGSTGSKSPRSLRRQRSGDARFRDSVIGASGSEEDGARADVEDLEVYDRVY</sequence>
<feature type="compositionally biased region" description="Basic residues" evidence="2">
    <location>
        <begin position="1423"/>
        <end position="1433"/>
    </location>
</feature>
<evidence type="ECO:0000256" key="1">
    <source>
        <dbReference type="ARBA" id="ARBA00005536"/>
    </source>
</evidence>
<keyword evidence="5" id="KW-1185">Reference proteome</keyword>
<protein>
    <recommendedName>
        <fullName evidence="3">Rab-GAP TBC domain-containing protein</fullName>
    </recommendedName>
</protein>
<comment type="caution">
    <text evidence="4">The sequence shown here is derived from an EMBL/GenBank/DDBJ whole genome shotgun (WGS) entry which is preliminary data.</text>
</comment>
<feature type="compositionally biased region" description="Basic and acidic residues" evidence="2">
    <location>
        <begin position="952"/>
        <end position="962"/>
    </location>
</feature>
<feature type="compositionally biased region" description="Low complexity" evidence="2">
    <location>
        <begin position="871"/>
        <end position="884"/>
    </location>
</feature>
<evidence type="ECO:0000256" key="2">
    <source>
        <dbReference type="SAM" id="MobiDB-lite"/>
    </source>
</evidence>
<evidence type="ECO:0000313" key="5">
    <source>
        <dbReference type="Proteomes" id="UP000007148"/>
    </source>
</evidence>
<feature type="domain" description="Rab-GAP TBC" evidence="3">
    <location>
        <begin position="312"/>
        <end position="638"/>
    </location>
</feature>